<keyword evidence="6" id="KW-0175">Coiled coil</keyword>
<evidence type="ECO:0000256" key="6">
    <source>
        <dbReference type="SAM" id="Coils"/>
    </source>
</evidence>
<evidence type="ECO:0000256" key="1">
    <source>
        <dbReference type="ARBA" id="ARBA00010815"/>
    </source>
</evidence>
<gene>
    <name evidence="7" type="ORF">MNBD_ALPHA02-2207</name>
</gene>
<name>A0A3B0SPD0_9ZZZZ</name>
<dbReference type="PANTHER" id="PTHR43667:SF1">
    <property type="entry name" value="CYCLOPROPANE-FATTY-ACYL-PHOSPHOLIPID SYNTHASE"/>
    <property type="match status" value="1"/>
</dbReference>
<evidence type="ECO:0000256" key="2">
    <source>
        <dbReference type="ARBA" id="ARBA00022603"/>
    </source>
</evidence>
<keyword evidence="4" id="KW-0949">S-adenosyl-L-methionine</keyword>
<dbReference type="CDD" id="cd02440">
    <property type="entry name" value="AdoMet_MTases"/>
    <property type="match status" value="1"/>
</dbReference>
<comment type="similarity">
    <text evidence="1">Belongs to the CFA/CMAS family.</text>
</comment>
<dbReference type="InterPro" id="IPR029063">
    <property type="entry name" value="SAM-dependent_MTases_sf"/>
</dbReference>
<dbReference type="InterPro" id="IPR050723">
    <property type="entry name" value="CFA/CMAS"/>
</dbReference>
<keyword evidence="3 7" id="KW-0808">Transferase</keyword>
<keyword evidence="5" id="KW-0443">Lipid metabolism</keyword>
<dbReference type="PIRSF" id="PIRSF003085">
    <property type="entry name" value="CMAS"/>
    <property type="match status" value="1"/>
</dbReference>
<evidence type="ECO:0000256" key="3">
    <source>
        <dbReference type="ARBA" id="ARBA00022679"/>
    </source>
</evidence>
<dbReference type="Gene3D" id="3.40.50.150">
    <property type="entry name" value="Vaccinia Virus protein VP39"/>
    <property type="match status" value="1"/>
</dbReference>
<proteinExistence type="inferred from homology"/>
<evidence type="ECO:0000256" key="4">
    <source>
        <dbReference type="ARBA" id="ARBA00022691"/>
    </source>
</evidence>
<accession>A0A3B0SPD0</accession>
<evidence type="ECO:0000256" key="5">
    <source>
        <dbReference type="ARBA" id="ARBA00023098"/>
    </source>
</evidence>
<organism evidence="7">
    <name type="scientific">hydrothermal vent metagenome</name>
    <dbReference type="NCBI Taxonomy" id="652676"/>
    <lineage>
        <taxon>unclassified sequences</taxon>
        <taxon>metagenomes</taxon>
        <taxon>ecological metagenomes</taxon>
    </lineage>
</organism>
<keyword evidence="2 7" id="KW-0489">Methyltransferase</keyword>
<reference evidence="7" key="1">
    <citation type="submission" date="2018-06" db="EMBL/GenBank/DDBJ databases">
        <authorList>
            <person name="Zhirakovskaya E."/>
        </authorList>
    </citation>
    <scope>NUCLEOTIDE SEQUENCE</scope>
</reference>
<dbReference type="GO" id="GO:0008610">
    <property type="term" value="P:lipid biosynthetic process"/>
    <property type="evidence" value="ECO:0007669"/>
    <property type="project" value="InterPro"/>
</dbReference>
<dbReference type="PANTHER" id="PTHR43667">
    <property type="entry name" value="CYCLOPROPANE-FATTY-ACYL-PHOSPHOLIPID SYNTHASE"/>
    <property type="match status" value="1"/>
</dbReference>
<dbReference type="EMBL" id="UOED01000109">
    <property type="protein sequence ID" value="VAV96705.1"/>
    <property type="molecule type" value="Genomic_DNA"/>
</dbReference>
<dbReference type="Pfam" id="PF02353">
    <property type="entry name" value="CMAS"/>
    <property type="match status" value="1"/>
</dbReference>
<dbReference type="InterPro" id="IPR003333">
    <property type="entry name" value="CMAS"/>
</dbReference>
<protein>
    <submittedName>
        <fullName evidence="7">Cyclopropane-fatty-acyl-phospholipid synthase</fullName>
        <ecNumber evidence="7">2.1.1.79</ecNumber>
    </submittedName>
</protein>
<dbReference type="GO" id="GO:0008825">
    <property type="term" value="F:cyclopropane-fatty-acyl-phospholipid synthase activity"/>
    <property type="evidence" value="ECO:0007669"/>
    <property type="project" value="UniProtKB-EC"/>
</dbReference>
<feature type="coiled-coil region" evidence="6">
    <location>
        <begin position="148"/>
        <end position="175"/>
    </location>
</feature>
<dbReference type="GO" id="GO:0032259">
    <property type="term" value="P:methylation"/>
    <property type="evidence" value="ECO:0007669"/>
    <property type="project" value="UniProtKB-KW"/>
</dbReference>
<evidence type="ECO:0000313" key="7">
    <source>
        <dbReference type="EMBL" id="VAV96705.1"/>
    </source>
</evidence>
<dbReference type="EC" id="2.1.1.79" evidence="7"/>
<dbReference type="SUPFAM" id="SSF53335">
    <property type="entry name" value="S-adenosyl-L-methionine-dependent methyltransferases"/>
    <property type="match status" value="1"/>
</dbReference>
<dbReference type="AlphaFoldDB" id="A0A3B0SPD0"/>
<sequence length="399" mass="45935">MFLLAFFLKKLIREGTLHVIDASGTKHSFVGTPTPEITIRFHDNNVPRKLFFKPDLKAGECYMDGSLTVEDGKDIYDFLYMITKNMEWRKGNAMHLTGGDPYSRFKSWIAQINPTGRSQKNVAHHYDLSGKLYDMFLDPDRQYSCAYYRSAEDTLEQAQENKKNLIAAKLLLEDHHEVLDIGCGWGGLALHLNKASGASVTGVTLSQEQYDIARKRAKDGNVSDKVRFNFQDYRDVTQKFDRVVSVGMFEHVGRRQYQTYFDKIYDCLKDDGVALIHTIGRADGPGSTDPWTIKYIFPGGYAPSLSEIAPVIEKAGLYITDMEVWRLHYAKTLKEWRARVYKNKAAIIDLYDERFFRMWDFYLASAESSFRNLGHVVFQFQLAKKVDTVPLTRDYLLKK</sequence>